<dbReference type="AlphaFoldDB" id="A0A0A9BUG0"/>
<feature type="region of interest" description="Disordered" evidence="1">
    <location>
        <begin position="1"/>
        <end position="23"/>
    </location>
</feature>
<reference evidence="2" key="1">
    <citation type="submission" date="2014-09" db="EMBL/GenBank/DDBJ databases">
        <authorList>
            <person name="Magalhaes I.L.F."/>
            <person name="Oliveira U."/>
            <person name="Santos F.R."/>
            <person name="Vidigal T.H.D.A."/>
            <person name="Brescovit A.D."/>
            <person name="Santos A.J."/>
        </authorList>
    </citation>
    <scope>NUCLEOTIDE SEQUENCE</scope>
    <source>
        <tissue evidence="2">Shoot tissue taken approximately 20 cm above the soil surface</tissue>
    </source>
</reference>
<dbReference type="EMBL" id="GBRH01232052">
    <property type="protein sequence ID" value="JAD65843.1"/>
    <property type="molecule type" value="Transcribed_RNA"/>
</dbReference>
<sequence>MRHTTTPHSATATSSASLVTRTRHGMPHAIWTVANSSSQMQGS</sequence>
<proteinExistence type="predicted"/>
<organism evidence="2">
    <name type="scientific">Arundo donax</name>
    <name type="common">Giant reed</name>
    <name type="synonym">Donax arundinaceus</name>
    <dbReference type="NCBI Taxonomy" id="35708"/>
    <lineage>
        <taxon>Eukaryota</taxon>
        <taxon>Viridiplantae</taxon>
        <taxon>Streptophyta</taxon>
        <taxon>Embryophyta</taxon>
        <taxon>Tracheophyta</taxon>
        <taxon>Spermatophyta</taxon>
        <taxon>Magnoliopsida</taxon>
        <taxon>Liliopsida</taxon>
        <taxon>Poales</taxon>
        <taxon>Poaceae</taxon>
        <taxon>PACMAD clade</taxon>
        <taxon>Arundinoideae</taxon>
        <taxon>Arundineae</taxon>
        <taxon>Arundo</taxon>
    </lineage>
</organism>
<name>A0A0A9BUG0_ARUDO</name>
<feature type="compositionally biased region" description="Low complexity" evidence="1">
    <location>
        <begin position="1"/>
        <end position="20"/>
    </location>
</feature>
<evidence type="ECO:0000313" key="2">
    <source>
        <dbReference type="EMBL" id="JAD65843.1"/>
    </source>
</evidence>
<accession>A0A0A9BUG0</accession>
<evidence type="ECO:0000256" key="1">
    <source>
        <dbReference type="SAM" id="MobiDB-lite"/>
    </source>
</evidence>
<reference evidence="2" key="2">
    <citation type="journal article" date="2015" name="Data Brief">
        <title>Shoot transcriptome of the giant reed, Arundo donax.</title>
        <authorList>
            <person name="Barrero R.A."/>
            <person name="Guerrero F.D."/>
            <person name="Moolhuijzen P."/>
            <person name="Goolsby J.A."/>
            <person name="Tidwell J."/>
            <person name="Bellgard S.E."/>
            <person name="Bellgard M.I."/>
        </authorList>
    </citation>
    <scope>NUCLEOTIDE SEQUENCE</scope>
    <source>
        <tissue evidence="2">Shoot tissue taken approximately 20 cm above the soil surface</tissue>
    </source>
</reference>
<protein>
    <submittedName>
        <fullName evidence="2">Uncharacterized protein</fullName>
    </submittedName>
</protein>